<feature type="transmembrane region" description="Helical" evidence="2">
    <location>
        <begin position="92"/>
        <end position="109"/>
    </location>
</feature>
<reference evidence="3 4" key="1">
    <citation type="submission" date="2024-12" db="EMBL/GenBank/DDBJ databases">
        <title>The unique morphological basis and parallel evolutionary history of personate flowers in Penstemon.</title>
        <authorList>
            <person name="Depatie T.H."/>
            <person name="Wessinger C.A."/>
        </authorList>
    </citation>
    <scope>NUCLEOTIDE SEQUENCE [LARGE SCALE GENOMIC DNA]</scope>
    <source>
        <strain evidence="3">WTNN_2</strain>
        <tissue evidence="3">Leaf</tissue>
    </source>
</reference>
<evidence type="ECO:0000256" key="1">
    <source>
        <dbReference type="SAM" id="MobiDB-lite"/>
    </source>
</evidence>
<accession>A0ABD3U8H1</accession>
<feature type="region of interest" description="Disordered" evidence="1">
    <location>
        <begin position="192"/>
        <end position="215"/>
    </location>
</feature>
<evidence type="ECO:0000313" key="3">
    <source>
        <dbReference type="EMBL" id="KAL3845231.1"/>
    </source>
</evidence>
<gene>
    <name evidence="3" type="ORF">ACJIZ3_002634</name>
</gene>
<keyword evidence="4" id="KW-1185">Reference proteome</keyword>
<proteinExistence type="predicted"/>
<name>A0ABD3U8H1_9LAMI</name>
<dbReference type="InterPro" id="IPR010608">
    <property type="entry name" value="DUF1195"/>
</dbReference>
<dbReference type="Proteomes" id="UP001634393">
    <property type="component" value="Unassembled WGS sequence"/>
</dbReference>
<evidence type="ECO:0000313" key="4">
    <source>
        <dbReference type="Proteomes" id="UP001634393"/>
    </source>
</evidence>
<feature type="region of interest" description="Disordered" evidence="1">
    <location>
        <begin position="1"/>
        <end position="25"/>
    </location>
</feature>
<sequence length="215" mass="24729">MRDEEAQRPQTSPNTNNSTSNLISSAPSVKKDASFLEGLFGRGKYKLWALAAIILLALWSMFTGSVTLKWSSVNLKHSSLDLDSSIHGDLDILYIFSGFWLVVLFHWNTRHQEQLKGKVIIFYTIIKDVDEREKMVRQMWNEYKHSSISRLPSFWRDAFGAAYQDLTNEVPSVRNSALLEIAKMSFRSSDIVHEPQSNARESEEMQLGKSRRKQQ</sequence>
<comment type="caution">
    <text evidence="3">The sequence shown here is derived from an EMBL/GenBank/DDBJ whole genome shotgun (WGS) entry which is preliminary data.</text>
</comment>
<keyword evidence="2" id="KW-0472">Membrane</keyword>
<dbReference type="PANTHER" id="PTHR34358:SF2">
    <property type="entry name" value="OS03G0411600 PROTEIN"/>
    <property type="match status" value="1"/>
</dbReference>
<dbReference type="EMBL" id="JBJXBP010000002">
    <property type="protein sequence ID" value="KAL3845231.1"/>
    <property type="molecule type" value="Genomic_DNA"/>
</dbReference>
<dbReference type="PANTHER" id="PTHR34358">
    <property type="entry name" value="OS03G0411600 PROTEIN"/>
    <property type="match status" value="1"/>
</dbReference>
<protein>
    <submittedName>
        <fullName evidence="3">Uncharacterized protein</fullName>
    </submittedName>
</protein>
<dbReference type="AlphaFoldDB" id="A0ABD3U8H1"/>
<keyword evidence="2" id="KW-0812">Transmembrane</keyword>
<feature type="compositionally biased region" description="Low complexity" evidence="1">
    <location>
        <begin position="11"/>
        <end position="25"/>
    </location>
</feature>
<keyword evidence="2" id="KW-1133">Transmembrane helix</keyword>
<evidence type="ECO:0000256" key="2">
    <source>
        <dbReference type="SAM" id="Phobius"/>
    </source>
</evidence>
<dbReference type="Pfam" id="PF06708">
    <property type="entry name" value="DUF1195"/>
    <property type="match status" value="2"/>
</dbReference>
<organism evidence="3 4">
    <name type="scientific">Penstemon smallii</name>
    <dbReference type="NCBI Taxonomy" id="265156"/>
    <lineage>
        <taxon>Eukaryota</taxon>
        <taxon>Viridiplantae</taxon>
        <taxon>Streptophyta</taxon>
        <taxon>Embryophyta</taxon>
        <taxon>Tracheophyta</taxon>
        <taxon>Spermatophyta</taxon>
        <taxon>Magnoliopsida</taxon>
        <taxon>eudicotyledons</taxon>
        <taxon>Gunneridae</taxon>
        <taxon>Pentapetalae</taxon>
        <taxon>asterids</taxon>
        <taxon>lamiids</taxon>
        <taxon>Lamiales</taxon>
        <taxon>Plantaginaceae</taxon>
        <taxon>Cheloneae</taxon>
        <taxon>Penstemon</taxon>
    </lineage>
</organism>
<feature type="transmembrane region" description="Helical" evidence="2">
    <location>
        <begin position="47"/>
        <end position="72"/>
    </location>
</feature>